<reference evidence="2 3" key="1">
    <citation type="journal article" date="2014" name="Nat. Genet.">
        <title>Genome sequence of the hot pepper provides insights into the evolution of pungency in Capsicum species.</title>
        <authorList>
            <person name="Kim S."/>
            <person name="Park M."/>
            <person name="Yeom S.I."/>
            <person name="Kim Y.M."/>
            <person name="Lee J.M."/>
            <person name="Lee H.A."/>
            <person name="Seo E."/>
            <person name="Choi J."/>
            <person name="Cheong K."/>
            <person name="Kim K.T."/>
            <person name="Jung K."/>
            <person name="Lee G.W."/>
            <person name="Oh S.K."/>
            <person name="Bae C."/>
            <person name="Kim S.B."/>
            <person name="Lee H.Y."/>
            <person name="Kim S.Y."/>
            <person name="Kim M.S."/>
            <person name="Kang B.C."/>
            <person name="Jo Y.D."/>
            <person name="Yang H.B."/>
            <person name="Jeong H.J."/>
            <person name="Kang W.H."/>
            <person name="Kwon J.K."/>
            <person name="Shin C."/>
            <person name="Lim J.Y."/>
            <person name="Park J.H."/>
            <person name="Huh J.H."/>
            <person name="Kim J.S."/>
            <person name="Kim B.D."/>
            <person name="Cohen O."/>
            <person name="Paran I."/>
            <person name="Suh M.C."/>
            <person name="Lee S.B."/>
            <person name="Kim Y.K."/>
            <person name="Shin Y."/>
            <person name="Noh S.J."/>
            <person name="Park J."/>
            <person name="Seo Y.S."/>
            <person name="Kwon S.Y."/>
            <person name="Kim H.A."/>
            <person name="Park J.M."/>
            <person name="Kim H.J."/>
            <person name="Choi S.B."/>
            <person name="Bosland P.W."/>
            <person name="Reeves G."/>
            <person name="Jo S.H."/>
            <person name="Lee B.W."/>
            <person name="Cho H.T."/>
            <person name="Choi H.S."/>
            <person name="Lee M.S."/>
            <person name="Yu Y."/>
            <person name="Do Choi Y."/>
            <person name="Park B.S."/>
            <person name="van Deynze A."/>
            <person name="Ashrafi H."/>
            <person name="Hill T."/>
            <person name="Kim W.T."/>
            <person name="Pai H.S."/>
            <person name="Ahn H.K."/>
            <person name="Yeam I."/>
            <person name="Giovannoni J.J."/>
            <person name="Rose J.K."/>
            <person name="Sorensen I."/>
            <person name="Lee S.J."/>
            <person name="Kim R.W."/>
            <person name="Choi I.Y."/>
            <person name="Choi B.S."/>
            <person name="Lim J.S."/>
            <person name="Lee Y.H."/>
            <person name="Choi D."/>
        </authorList>
    </citation>
    <scope>NUCLEOTIDE SEQUENCE [LARGE SCALE GENOMIC DNA]</scope>
    <source>
        <strain evidence="3">cv. CM334</strain>
    </source>
</reference>
<protein>
    <recommendedName>
        <fullName evidence="1">DUF7751 domain-containing protein</fullName>
    </recommendedName>
</protein>
<keyword evidence="3" id="KW-1185">Reference proteome</keyword>
<evidence type="ECO:0000259" key="1">
    <source>
        <dbReference type="Pfam" id="PF24933"/>
    </source>
</evidence>
<evidence type="ECO:0000313" key="2">
    <source>
        <dbReference type="EMBL" id="PHT79797.1"/>
    </source>
</evidence>
<dbReference type="Proteomes" id="UP000222542">
    <property type="component" value="Unassembled WGS sequence"/>
</dbReference>
<organism evidence="2 3">
    <name type="scientific">Capsicum annuum</name>
    <name type="common">Capsicum pepper</name>
    <dbReference type="NCBI Taxonomy" id="4072"/>
    <lineage>
        <taxon>Eukaryota</taxon>
        <taxon>Viridiplantae</taxon>
        <taxon>Streptophyta</taxon>
        <taxon>Embryophyta</taxon>
        <taxon>Tracheophyta</taxon>
        <taxon>Spermatophyta</taxon>
        <taxon>Magnoliopsida</taxon>
        <taxon>eudicotyledons</taxon>
        <taxon>Gunneridae</taxon>
        <taxon>Pentapetalae</taxon>
        <taxon>asterids</taxon>
        <taxon>lamiids</taxon>
        <taxon>Solanales</taxon>
        <taxon>Solanaceae</taxon>
        <taxon>Solanoideae</taxon>
        <taxon>Capsiceae</taxon>
        <taxon>Capsicum</taxon>
    </lineage>
</organism>
<evidence type="ECO:0000313" key="3">
    <source>
        <dbReference type="Proteomes" id="UP000222542"/>
    </source>
</evidence>
<dbReference type="Gramene" id="PHT79797">
    <property type="protein sequence ID" value="PHT79797"/>
    <property type="gene ID" value="T459_17849"/>
</dbReference>
<sequence>MTFLVIPIKVDEASVKAQKGKQLVHKQFPFSFLLKSLSTLGKMQDKGKQVARTNKYLTKLFSNKVVIHMPQVLSEIGLECNGLETLCIKDQNFSVKRAEKVFGWALSHHLMRNTQADIDLRLVLSSNRIRHSRCLAFSNALPPMGINFYNCLAKVQKLESLSLTDNGSGSGRDKLDIRAQFMVPECLRNHIGFMIIVRIHAYDKESCHAVHYSCAHVILLTISENSDLYQDTLSQAMISRTLLSISPVLFNNLSNLSSPVISVILVLSNLGNLSIPRNLSNFSTVHQSSNLSSISSVKEN</sequence>
<dbReference type="Pfam" id="PF24933">
    <property type="entry name" value="DUF7751"/>
    <property type="match status" value="1"/>
</dbReference>
<dbReference type="STRING" id="4072.A0A2G2ZCP8"/>
<feature type="domain" description="DUF7751" evidence="1">
    <location>
        <begin position="78"/>
        <end position="132"/>
    </location>
</feature>
<name>A0A2G2ZCP8_CAPAN</name>
<accession>A0A2G2ZCP8</accession>
<gene>
    <name evidence="2" type="ORF">T459_17849</name>
</gene>
<proteinExistence type="predicted"/>
<dbReference type="InterPro" id="IPR056653">
    <property type="entry name" value="DUF7751"/>
</dbReference>
<reference evidence="2 3" key="2">
    <citation type="journal article" date="2017" name="Genome Biol.">
        <title>New reference genome sequences of hot pepper reveal the massive evolution of plant disease-resistance genes by retroduplication.</title>
        <authorList>
            <person name="Kim S."/>
            <person name="Park J."/>
            <person name="Yeom S.I."/>
            <person name="Kim Y.M."/>
            <person name="Seo E."/>
            <person name="Kim K.T."/>
            <person name="Kim M.S."/>
            <person name="Lee J.M."/>
            <person name="Cheong K."/>
            <person name="Shin H.S."/>
            <person name="Kim S.B."/>
            <person name="Han K."/>
            <person name="Lee J."/>
            <person name="Park M."/>
            <person name="Lee H.A."/>
            <person name="Lee H.Y."/>
            <person name="Lee Y."/>
            <person name="Oh S."/>
            <person name="Lee J.H."/>
            <person name="Choi E."/>
            <person name="Choi E."/>
            <person name="Lee S.E."/>
            <person name="Jeon J."/>
            <person name="Kim H."/>
            <person name="Choi G."/>
            <person name="Song H."/>
            <person name="Lee J."/>
            <person name="Lee S.C."/>
            <person name="Kwon J.K."/>
            <person name="Lee H.Y."/>
            <person name="Koo N."/>
            <person name="Hong Y."/>
            <person name="Kim R.W."/>
            <person name="Kang W.H."/>
            <person name="Huh J.H."/>
            <person name="Kang B.C."/>
            <person name="Yang T.J."/>
            <person name="Lee Y.H."/>
            <person name="Bennetzen J.L."/>
            <person name="Choi D."/>
        </authorList>
    </citation>
    <scope>NUCLEOTIDE SEQUENCE [LARGE SCALE GENOMIC DNA]</scope>
    <source>
        <strain evidence="3">cv. CM334</strain>
    </source>
</reference>
<dbReference type="AlphaFoldDB" id="A0A2G2ZCP8"/>
<dbReference type="EMBL" id="AYRZ02000006">
    <property type="protein sequence ID" value="PHT79797.1"/>
    <property type="molecule type" value="Genomic_DNA"/>
</dbReference>
<comment type="caution">
    <text evidence="2">The sequence shown here is derived from an EMBL/GenBank/DDBJ whole genome shotgun (WGS) entry which is preliminary data.</text>
</comment>